<comment type="subcellular location">
    <subcellularLocation>
        <location evidence="1">Membrane</location>
        <topology evidence="1">Multi-pass membrane protein</topology>
    </subcellularLocation>
</comment>
<dbReference type="PROSITE" id="PS50850">
    <property type="entry name" value="MFS"/>
    <property type="match status" value="1"/>
</dbReference>
<feature type="transmembrane region" description="Helical" evidence="6">
    <location>
        <begin position="443"/>
        <end position="460"/>
    </location>
</feature>
<evidence type="ECO:0000313" key="8">
    <source>
        <dbReference type="EMBL" id="KAF2964376.1"/>
    </source>
</evidence>
<evidence type="ECO:0000256" key="4">
    <source>
        <dbReference type="ARBA" id="ARBA00023136"/>
    </source>
</evidence>
<feature type="domain" description="Major facilitator superfamily (MFS) profile" evidence="7">
    <location>
        <begin position="62"/>
        <end position="504"/>
    </location>
</feature>
<dbReference type="GO" id="GO:0005886">
    <property type="term" value="C:plasma membrane"/>
    <property type="evidence" value="ECO:0007669"/>
    <property type="project" value="TreeGrafter"/>
</dbReference>
<feature type="transmembrane region" description="Helical" evidence="6">
    <location>
        <begin position="217"/>
        <end position="237"/>
    </location>
</feature>
<sequence length="504" mass="54823">MPDTATPPDTASLTDVEAVAESPITGETEKKKEEEDVNLVTWNGPDDPENPQNYSRPRKFFITGIWIYGNLCATLASSIWSSGATQVKAQFHQSTIVVTLGISFFLLGFSIGPPLWGPTSERFGRKWPMTIGMLLFTIFTIPIAVGKNIETLLVSRFLQGAFGSAPLSLAAGGVVDIWSPAQRGIAIAACIGTIFGSPVLAPIIGNFVAASYLGWRWLHWLSAIMGGSAVLLVLFCLPETLASKILQARAAKLRKTGEKPEARTIFDNKKHMSMIDVARIYFMRPFALLATEPILVLITIYQSFIYGILYLVFVSYPIEYVEIRHWSLGISALPFLGLSVGVLLGAAGVIWHTKTKFAATIRENGGKVIPEQRLPTMIVGGCIVPAGLFIFAWTSAPSIPWPGQVIGSIPTGAGMYMIFVQCFNYLVDVYAPIANSALGGNMLIRSSFAAAFPLFGPYLYHNLGVAWATSTLAFISIALIPIPIIFYIYGGRIRSWSKNSVSTH</sequence>
<keyword evidence="2 6" id="KW-0812">Transmembrane</keyword>
<dbReference type="EMBL" id="WUBL01000153">
    <property type="protein sequence ID" value="KAF2964376.1"/>
    <property type="molecule type" value="Genomic_DNA"/>
</dbReference>
<dbReference type="InParanoid" id="A0A7C8MZ54"/>
<dbReference type="GO" id="GO:0022857">
    <property type="term" value="F:transmembrane transporter activity"/>
    <property type="evidence" value="ECO:0007669"/>
    <property type="project" value="InterPro"/>
</dbReference>
<feature type="transmembrane region" description="Helical" evidence="6">
    <location>
        <begin position="413"/>
        <end position="431"/>
    </location>
</feature>
<feature type="transmembrane region" description="Helical" evidence="6">
    <location>
        <begin position="92"/>
        <end position="115"/>
    </location>
</feature>
<dbReference type="InterPro" id="IPR036259">
    <property type="entry name" value="MFS_trans_sf"/>
</dbReference>
<organism evidence="8 9">
    <name type="scientific">Xylaria multiplex</name>
    <dbReference type="NCBI Taxonomy" id="323545"/>
    <lineage>
        <taxon>Eukaryota</taxon>
        <taxon>Fungi</taxon>
        <taxon>Dikarya</taxon>
        <taxon>Ascomycota</taxon>
        <taxon>Pezizomycotina</taxon>
        <taxon>Sordariomycetes</taxon>
        <taxon>Xylariomycetidae</taxon>
        <taxon>Xylariales</taxon>
        <taxon>Xylariaceae</taxon>
        <taxon>Xylaria</taxon>
    </lineage>
</organism>
<evidence type="ECO:0000256" key="5">
    <source>
        <dbReference type="SAM" id="MobiDB-lite"/>
    </source>
</evidence>
<feature type="transmembrane region" description="Helical" evidence="6">
    <location>
        <begin position="185"/>
        <end position="205"/>
    </location>
</feature>
<keyword evidence="9" id="KW-1185">Reference proteome</keyword>
<dbReference type="AlphaFoldDB" id="A0A7C8MZ54"/>
<reference evidence="8 9" key="1">
    <citation type="submission" date="2019-12" db="EMBL/GenBank/DDBJ databases">
        <title>Draft genome sequence of the ascomycete Xylaria multiplex DSM 110363.</title>
        <authorList>
            <person name="Buettner E."/>
            <person name="Kellner H."/>
        </authorList>
    </citation>
    <scope>NUCLEOTIDE SEQUENCE [LARGE SCALE GENOMIC DNA]</scope>
    <source>
        <strain evidence="8 9">DSM 110363</strain>
    </source>
</reference>
<dbReference type="Proteomes" id="UP000481858">
    <property type="component" value="Unassembled WGS sequence"/>
</dbReference>
<dbReference type="OrthoDB" id="9986881at2759"/>
<evidence type="ECO:0000259" key="7">
    <source>
        <dbReference type="PROSITE" id="PS50850"/>
    </source>
</evidence>
<feature type="transmembrane region" description="Helical" evidence="6">
    <location>
        <begin position="127"/>
        <end position="145"/>
    </location>
</feature>
<feature type="transmembrane region" description="Helical" evidence="6">
    <location>
        <begin position="374"/>
        <end position="393"/>
    </location>
</feature>
<proteinExistence type="predicted"/>
<evidence type="ECO:0000313" key="9">
    <source>
        <dbReference type="Proteomes" id="UP000481858"/>
    </source>
</evidence>
<evidence type="ECO:0000256" key="1">
    <source>
        <dbReference type="ARBA" id="ARBA00004141"/>
    </source>
</evidence>
<dbReference type="PANTHER" id="PTHR23502">
    <property type="entry name" value="MAJOR FACILITATOR SUPERFAMILY"/>
    <property type="match status" value="1"/>
</dbReference>
<dbReference type="SUPFAM" id="SSF103473">
    <property type="entry name" value="MFS general substrate transporter"/>
    <property type="match status" value="1"/>
</dbReference>
<comment type="caution">
    <text evidence="8">The sequence shown here is derived from an EMBL/GenBank/DDBJ whole genome shotgun (WGS) entry which is preliminary data.</text>
</comment>
<feature type="transmembrane region" description="Helical" evidence="6">
    <location>
        <begin position="294"/>
        <end position="318"/>
    </location>
</feature>
<protein>
    <recommendedName>
        <fullName evidence="7">Major facilitator superfamily (MFS) profile domain-containing protein</fullName>
    </recommendedName>
</protein>
<dbReference type="Gene3D" id="1.20.1250.20">
    <property type="entry name" value="MFS general substrate transporter like domains"/>
    <property type="match status" value="1"/>
</dbReference>
<dbReference type="CDD" id="cd17323">
    <property type="entry name" value="MFS_Tpo1_MDR_like"/>
    <property type="match status" value="1"/>
</dbReference>
<evidence type="ECO:0000256" key="3">
    <source>
        <dbReference type="ARBA" id="ARBA00022989"/>
    </source>
</evidence>
<dbReference type="InterPro" id="IPR011701">
    <property type="entry name" value="MFS"/>
</dbReference>
<evidence type="ECO:0000256" key="2">
    <source>
        <dbReference type="ARBA" id="ARBA00022692"/>
    </source>
</evidence>
<dbReference type="InterPro" id="IPR020846">
    <property type="entry name" value="MFS_dom"/>
</dbReference>
<dbReference type="Pfam" id="PF07690">
    <property type="entry name" value="MFS_1"/>
    <property type="match status" value="1"/>
</dbReference>
<accession>A0A7C8MZ54</accession>
<feature type="transmembrane region" description="Helical" evidence="6">
    <location>
        <begin position="60"/>
        <end position="80"/>
    </location>
</feature>
<evidence type="ECO:0000256" key="6">
    <source>
        <dbReference type="SAM" id="Phobius"/>
    </source>
</evidence>
<dbReference type="PANTHER" id="PTHR23502:SF156">
    <property type="entry name" value="TRANSPORTER, PUTATIVE (AFU_ORTHOLOGUE AFUA_5G00420)-RELATED"/>
    <property type="match status" value="1"/>
</dbReference>
<dbReference type="FunFam" id="1.20.1250.20:FF:000011">
    <property type="entry name" value="MFS multidrug transporter, putative"/>
    <property type="match status" value="1"/>
</dbReference>
<gene>
    <name evidence="8" type="ORF">GQX73_g9196</name>
</gene>
<feature type="transmembrane region" description="Helical" evidence="6">
    <location>
        <begin position="330"/>
        <end position="353"/>
    </location>
</feature>
<keyword evidence="3 6" id="KW-1133">Transmembrane helix</keyword>
<feature type="transmembrane region" description="Helical" evidence="6">
    <location>
        <begin position="466"/>
        <end position="489"/>
    </location>
</feature>
<keyword evidence="4 6" id="KW-0472">Membrane</keyword>
<feature type="region of interest" description="Disordered" evidence="5">
    <location>
        <begin position="1"/>
        <end position="51"/>
    </location>
</feature>
<name>A0A7C8MZ54_9PEZI</name>